<dbReference type="GO" id="GO:0005634">
    <property type="term" value="C:nucleus"/>
    <property type="evidence" value="ECO:0007669"/>
    <property type="project" value="TreeGrafter"/>
</dbReference>
<feature type="region of interest" description="Disordered" evidence="3">
    <location>
        <begin position="304"/>
        <end position="335"/>
    </location>
</feature>
<evidence type="ECO:0000313" key="4">
    <source>
        <dbReference type="EnsemblMetazoa" id="XP_038057454.1"/>
    </source>
</evidence>
<feature type="compositionally biased region" description="Acidic residues" evidence="3">
    <location>
        <begin position="185"/>
        <end position="211"/>
    </location>
</feature>
<dbReference type="PANTHER" id="PTHR21531">
    <property type="entry name" value="LOW-TEMPERATURE VIABILITY PROTEIN LTV1-RELATED"/>
    <property type="match status" value="1"/>
</dbReference>
<dbReference type="InterPro" id="IPR007307">
    <property type="entry name" value="Ltv1"/>
</dbReference>
<dbReference type="GO" id="GO:0005829">
    <property type="term" value="C:cytosol"/>
    <property type="evidence" value="ECO:0007669"/>
    <property type="project" value="TreeGrafter"/>
</dbReference>
<dbReference type="RefSeq" id="XP_038057454.1">
    <property type="nucleotide sequence ID" value="XM_038201526.1"/>
</dbReference>
<dbReference type="GO" id="GO:0030688">
    <property type="term" value="C:preribosome, small subunit precursor"/>
    <property type="evidence" value="ECO:0007669"/>
    <property type="project" value="TreeGrafter"/>
</dbReference>
<dbReference type="CTD" id="84946"/>
<feature type="compositionally biased region" description="Acidic residues" evidence="3">
    <location>
        <begin position="321"/>
        <end position="334"/>
    </location>
</feature>
<dbReference type="OrthoDB" id="5852896at2759"/>
<feature type="compositionally biased region" description="Basic and acidic residues" evidence="3">
    <location>
        <begin position="418"/>
        <end position="461"/>
    </location>
</feature>
<dbReference type="GeneID" id="119729033"/>
<feature type="region of interest" description="Disordered" evidence="3">
    <location>
        <begin position="171"/>
        <end position="216"/>
    </location>
</feature>
<dbReference type="OMA" id="TKEFLFM"/>
<dbReference type="AlphaFoldDB" id="A0A914A1D8"/>
<dbReference type="Proteomes" id="UP000887568">
    <property type="component" value="Unplaced"/>
</dbReference>
<dbReference type="GO" id="GO:0042274">
    <property type="term" value="P:ribosomal small subunit biogenesis"/>
    <property type="evidence" value="ECO:0007669"/>
    <property type="project" value="InterPro"/>
</dbReference>
<comment type="similarity">
    <text evidence="1">Belongs to the LTV1 family.</text>
</comment>
<evidence type="ECO:0000313" key="5">
    <source>
        <dbReference type="Proteomes" id="UP000887568"/>
    </source>
</evidence>
<feature type="compositionally biased region" description="Basic and acidic residues" evidence="3">
    <location>
        <begin position="305"/>
        <end position="319"/>
    </location>
</feature>
<name>A0A914A1D8_PATMI</name>
<sequence>MPGRKKKPFIDRKNAVSFHLVHRSQRDPLQADEDSSKYVLLQKEKAKEKEKLESQKTEERAHGVFYEDEYNYLQHLKEVNPECVWSDPTPASYQQQRAPLSDENASQISMLGLPAEVFPSEMEEKVGLLNKAAPVSGPRFDLDPDVVAAMDEDFDFEDPDNELEDDFILMARGEGEDGESRLFEGDADYDGEYGSDEDYSTDGLEDSDDARDDVGDDLKTFREEETKSHFTNYSMTSSVMRRNEGLTLLDDRFEKIYEQYDDMEIGALDQDEIDGHREVNADSAIMRQVLDEYEASIQKTTLGDIRNECKPEDGERLQADDASDDDNDEDDNDDDLVKMTVTETKKEERWDCESILSTYSNLYNHPTTIKEPPKNKSIKLSKKTGMPVDVLPAPGPTKKQQERELHEEYVLPSVAPSRPKDRKETPEERRLRKQAVKQDRRDRRLEKKANKQAFKDEEKRQGQAMINLKQNMQGIKIV</sequence>
<protein>
    <recommendedName>
        <fullName evidence="2">Protein LTV1 homolog</fullName>
    </recommendedName>
</protein>
<feature type="region of interest" description="Disordered" evidence="3">
    <location>
        <begin position="363"/>
        <end position="478"/>
    </location>
</feature>
<evidence type="ECO:0000256" key="3">
    <source>
        <dbReference type="SAM" id="MobiDB-lite"/>
    </source>
</evidence>
<evidence type="ECO:0000256" key="2">
    <source>
        <dbReference type="ARBA" id="ARBA00021561"/>
    </source>
</evidence>
<dbReference type="GO" id="GO:0000056">
    <property type="term" value="P:ribosomal small subunit export from nucleus"/>
    <property type="evidence" value="ECO:0007669"/>
    <property type="project" value="TreeGrafter"/>
</dbReference>
<proteinExistence type="inferred from homology"/>
<feature type="compositionally biased region" description="Basic and acidic residues" evidence="3">
    <location>
        <begin position="399"/>
        <end position="409"/>
    </location>
</feature>
<reference evidence="4" key="1">
    <citation type="submission" date="2022-11" db="UniProtKB">
        <authorList>
            <consortium name="EnsemblMetazoa"/>
        </authorList>
    </citation>
    <scope>IDENTIFICATION</scope>
</reference>
<organism evidence="4 5">
    <name type="scientific">Patiria miniata</name>
    <name type="common">Bat star</name>
    <name type="synonym">Asterina miniata</name>
    <dbReference type="NCBI Taxonomy" id="46514"/>
    <lineage>
        <taxon>Eukaryota</taxon>
        <taxon>Metazoa</taxon>
        <taxon>Echinodermata</taxon>
        <taxon>Eleutherozoa</taxon>
        <taxon>Asterozoa</taxon>
        <taxon>Asteroidea</taxon>
        <taxon>Valvatacea</taxon>
        <taxon>Valvatida</taxon>
        <taxon>Asterinidae</taxon>
        <taxon>Patiria</taxon>
    </lineage>
</organism>
<keyword evidence="5" id="KW-1185">Reference proteome</keyword>
<feature type="compositionally biased region" description="Polar residues" evidence="3">
    <location>
        <begin position="468"/>
        <end position="478"/>
    </location>
</feature>
<dbReference type="EnsemblMetazoa" id="XM_038201526.1">
    <property type="protein sequence ID" value="XP_038057454.1"/>
    <property type="gene ID" value="LOC119729033"/>
</dbReference>
<dbReference type="PANTHER" id="PTHR21531:SF0">
    <property type="entry name" value="PROTEIN LTV1 HOMOLOG"/>
    <property type="match status" value="1"/>
</dbReference>
<feature type="compositionally biased region" description="Basic and acidic residues" evidence="3">
    <location>
        <begin position="173"/>
        <end position="184"/>
    </location>
</feature>
<evidence type="ECO:0000256" key="1">
    <source>
        <dbReference type="ARBA" id="ARBA00009078"/>
    </source>
</evidence>
<dbReference type="Pfam" id="PF04180">
    <property type="entry name" value="LTV"/>
    <property type="match status" value="1"/>
</dbReference>
<accession>A0A914A1D8</accession>